<evidence type="ECO:0008006" key="4">
    <source>
        <dbReference type="Google" id="ProtNLM"/>
    </source>
</evidence>
<feature type="transmembrane region" description="Helical" evidence="1">
    <location>
        <begin position="74"/>
        <end position="90"/>
    </location>
</feature>
<evidence type="ECO:0000313" key="2">
    <source>
        <dbReference type="EMBL" id="OGD87708.1"/>
    </source>
</evidence>
<keyword evidence="1" id="KW-1133">Transmembrane helix</keyword>
<feature type="transmembrane region" description="Helical" evidence="1">
    <location>
        <begin position="52"/>
        <end position="68"/>
    </location>
</feature>
<name>A0A1F5G776_9BACT</name>
<comment type="caution">
    <text evidence="2">The sequence shown here is derived from an EMBL/GenBank/DDBJ whole genome shotgun (WGS) entry which is preliminary data.</text>
</comment>
<proteinExistence type="predicted"/>
<sequence>MPRFHKSERVHHIEKILSKEELDTKHVAALEAKSLISWKSPDRVFKARGKKYFVKVALYGIIFILLAIALKEFFLVGVILAVMFVVYVLASHEPMTIEHRVTNMGIISGGKSFLWSELDSFWFDKKGDDHLLIVQTHLRFPSRLIIILNSVSERTLLDILEEHLHYHEGPVHTLFDKWANFLQERINLE</sequence>
<accession>A0A1F5G776</accession>
<dbReference type="STRING" id="1797714.A3D04_03325"/>
<dbReference type="AlphaFoldDB" id="A0A1F5G776"/>
<organism evidence="2 3">
    <name type="scientific">Candidatus Curtissbacteria bacterium RIFCSPHIGHO2_02_FULL_40_16b</name>
    <dbReference type="NCBI Taxonomy" id="1797714"/>
    <lineage>
        <taxon>Bacteria</taxon>
        <taxon>Candidatus Curtissiibacteriota</taxon>
    </lineage>
</organism>
<keyword evidence="1" id="KW-0472">Membrane</keyword>
<evidence type="ECO:0000313" key="3">
    <source>
        <dbReference type="Proteomes" id="UP000177369"/>
    </source>
</evidence>
<gene>
    <name evidence="2" type="ORF">A3D04_03325</name>
</gene>
<dbReference type="Proteomes" id="UP000177369">
    <property type="component" value="Unassembled WGS sequence"/>
</dbReference>
<keyword evidence="1" id="KW-0812">Transmembrane</keyword>
<reference evidence="2 3" key="1">
    <citation type="journal article" date="2016" name="Nat. Commun.">
        <title>Thousands of microbial genomes shed light on interconnected biogeochemical processes in an aquifer system.</title>
        <authorList>
            <person name="Anantharaman K."/>
            <person name="Brown C.T."/>
            <person name="Hug L.A."/>
            <person name="Sharon I."/>
            <person name="Castelle C.J."/>
            <person name="Probst A.J."/>
            <person name="Thomas B.C."/>
            <person name="Singh A."/>
            <person name="Wilkins M.J."/>
            <person name="Karaoz U."/>
            <person name="Brodie E.L."/>
            <person name="Williams K.H."/>
            <person name="Hubbard S.S."/>
            <person name="Banfield J.F."/>
        </authorList>
    </citation>
    <scope>NUCLEOTIDE SEQUENCE [LARGE SCALE GENOMIC DNA]</scope>
</reference>
<protein>
    <recommendedName>
        <fullName evidence="4">DUF5673 domain-containing protein</fullName>
    </recommendedName>
</protein>
<evidence type="ECO:0000256" key="1">
    <source>
        <dbReference type="SAM" id="Phobius"/>
    </source>
</evidence>
<dbReference type="EMBL" id="MFBD01000044">
    <property type="protein sequence ID" value="OGD87708.1"/>
    <property type="molecule type" value="Genomic_DNA"/>
</dbReference>